<gene>
    <name evidence="2" type="ORF">CRI93_03815</name>
</gene>
<name>A0A2H3P0M1_9BACT</name>
<evidence type="ECO:0000313" key="2">
    <source>
        <dbReference type="EMBL" id="PEN08883.1"/>
    </source>
</evidence>
<evidence type="ECO:0008006" key="4">
    <source>
        <dbReference type="Google" id="ProtNLM"/>
    </source>
</evidence>
<feature type="signal peptide" evidence="1">
    <location>
        <begin position="1"/>
        <end position="28"/>
    </location>
</feature>
<sequence>MHHTFLRMTRISSLLLAAIALLFLTACDDDSTSVGPEPDPEEASFSYAFNEGQAVGDVNTAYRGTHDRNVTADLVIEEMEDGNAAVTVTLNNTLDGETYAVHAHDMADPNTTPNNTPYNETPNADVYAELIDGTGGNASLTHETELPYAEVANEYEGFFVVHDPLQPIDTADLTTYLVLGVFGQSLEAGESSLRSAEYDYAFNEGQLLGDFAYDGSQGDHPRELTATLSIEERDTGAATVTVTLDNTLDGADYAVHAHDVADPETTPNNTPYNETPNGDVYAQLITGTGGSVSQSFESDEAYVDLVEAYEGFFVVHDPTQPVDTTDPSTYLVLGTFAESLEAGDPNLRAVTITMGNDGASAYVATDVEGAPAEEVIALNENNAPVTLQEGMRYQFVIENGDSHPFGVDDDAGTTLLNHDGTGSFADNEAVNLMTDGEGGVSFNLTAELADELAAYYCNFHGSMRGDVMIADGA</sequence>
<dbReference type="OrthoDB" id="834446at2"/>
<dbReference type="AlphaFoldDB" id="A0A2H3P0M1"/>
<protein>
    <recommendedName>
        <fullName evidence="4">CHRD domain-containing protein</fullName>
    </recommendedName>
</protein>
<evidence type="ECO:0000313" key="3">
    <source>
        <dbReference type="Proteomes" id="UP000221024"/>
    </source>
</evidence>
<evidence type="ECO:0000256" key="1">
    <source>
        <dbReference type="SAM" id="SignalP"/>
    </source>
</evidence>
<keyword evidence="3" id="KW-1185">Reference proteome</keyword>
<feature type="chain" id="PRO_5013917691" description="CHRD domain-containing protein" evidence="1">
    <location>
        <begin position="29"/>
        <end position="473"/>
    </location>
</feature>
<dbReference type="Proteomes" id="UP000221024">
    <property type="component" value="Unassembled WGS sequence"/>
</dbReference>
<dbReference type="EMBL" id="PDEP01000002">
    <property type="protein sequence ID" value="PEN08883.1"/>
    <property type="molecule type" value="Genomic_DNA"/>
</dbReference>
<reference evidence="2 3" key="1">
    <citation type="submission" date="2017-10" db="EMBL/GenBank/DDBJ databases">
        <title>Draft genome of Longimonas halophila.</title>
        <authorList>
            <person name="Goh K.M."/>
            <person name="Shamsir M.S."/>
            <person name="Lim S.W."/>
        </authorList>
    </citation>
    <scope>NUCLEOTIDE SEQUENCE [LARGE SCALE GENOMIC DNA]</scope>
    <source>
        <strain evidence="2 3">KCTC 42399</strain>
    </source>
</reference>
<comment type="caution">
    <text evidence="2">The sequence shown here is derived from an EMBL/GenBank/DDBJ whole genome shotgun (WGS) entry which is preliminary data.</text>
</comment>
<keyword evidence="1" id="KW-0732">Signal</keyword>
<dbReference type="RefSeq" id="WP_141491555.1">
    <property type="nucleotide sequence ID" value="NZ_PDEP01000002.1"/>
</dbReference>
<dbReference type="PROSITE" id="PS51257">
    <property type="entry name" value="PROKAR_LIPOPROTEIN"/>
    <property type="match status" value="1"/>
</dbReference>
<proteinExistence type="predicted"/>
<organism evidence="2 3">
    <name type="scientific">Longimonas halophila</name>
    <dbReference type="NCBI Taxonomy" id="1469170"/>
    <lineage>
        <taxon>Bacteria</taxon>
        <taxon>Pseudomonadati</taxon>
        <taxon>Rhodothermota</taxon>
        <taxon>Rhodothermia</taxon>
        <taxon>Rhodothermales</taxon>
        <taxon>Salisaetaceae</taxon>
        <taxon>Longimonas</taxon>
    </lineage>
</organism>
<accession>A0A2H3P0M1</accession>